<keyword evidence="2 9" id="KW-0813">Transport</keyword>
<keyword evidence="4 9" id="KW-0997">Cell inner membrane</keyword>
<protein>
    <recommendedName>
        <fullName evidence="9">TRAP transporter small permease protein</fullName>
    </recommendedName>
</protein>
<dbReference type="AlphaFoldDB" id="A0A212KJA7"/>
<gene>
    <name evidence="11" type="ORF">KL86APRO_20301</name>
</gene>
<comment type="function">
    <text evidence="9">Part of the tripartite ATP-independent periplasmic (TRAP) transport system.</text>
</comment>
<organism evidence="11">
    <name type="scientific">uncultured Alphaproteobacteria bacterium</name>
    <dbReference type="NCBI Taxonomy" id="91750"/>
    <lineage>
        <taxon>Bacteria</taxon>
        <taxon>Pseudomonadati</taxon>
        <taxon>Pseudomonadota</taxon>
        <taxon>Alphaproteobacteria</taxon>
        <taxon>environmental samples</taxon>
    </lineage>
</organism>
<comment type="caution">
    <text evidence="9">Lacks conserved residue(s) required for the propagation of feature annotation.</text>
</comment>
<dbReference type="GO" id="GO:0015740">
    <property type="term" value="P:C4-dicarboxylate transport"/>
    <property type="evidence" value="ECO:0007669"/>
    <property type="project" value="TreeGrafter"/>
</dbReference>
<evidence type="ECO:0000259" key="10">
    <source>
        <dbReference type="Pfam" id="PF04290"/>
    </source>
</evidence>
<comment type="similarity">
    <text evidence="8 9">Belongs to the TRAP transporter small permease family.</text>
</comment>
<comment type="subcellular location">
    <subcellularLocation>
        <location evidence="1 9">Cell inner membrane</location>
        <topology evidence="1 9">Multi-pass membrane protein</topology>
    </subcellularLocation>
</comment>
<evidence type="ECO:0000256" key="9">
    <source>
        <dbReference type="RuleBase" id="RU369079"/>
    </source>
</evidence>
<evidence type="ECO:0000256" key="3">
    <source>
        <dbReference type="ARBA" id="ARBA00022475"/>
    </source>
</evidence>
<evidence type="ECO:0000256" key="8">
    <source>
        <dbReference type="ARBA" id="ARBA00038436"/>
    </source>
</evidence>
<feature type="domain" description="Tripartite ATP-independent periplasmic transporters DctQ component" evidence="10">
    <location>
        <begin position="19"/>
        <end position="148"/>
    </location>
</feature>
<evidence type="ECO:0000313" key="11">
    <source>
        <dbReference type="EMBL" id="SBW11770.1"/>
    </source>
</evidence>
<feature type="transmembrane region" description="Helical" evidence="9">
    <location>
        <begin position="81"/>
        <end position="101"/>
    </location>
</feature>
<dbReference type="PANTHER" id="PTHR35011">
    <property type="entry name" value="2,3-DIKETO-L-GULONATE TRAP TRANSPORTER SMALL PERMEASE PROTEIN YIAM"/>
    <property type="match status" value="1"/>
</dbReference>
<keyword evidence="5 9" id="KW-0812">Transmembrane</keyword>
<evidence type="ECO:0000256" key="1">
    <source>
        <dbReference type="ARBA" id="ARBA00004429"/>
    </source>
</evidence>
<dbReference type="GO" id="GO:0005886">
    <property type="term" value="C:plasma membrane"/>
    <property type="evidence" value="ECO:0007669"/>
    <property type="project" value="UniProtKB-SubCell"/>
</dbReference>
<evidence type="ECO:0000256" key="4">
    <source>
        <dbReference type="ARBA" id="ARBA00022519"/>
    </source>
</evidence>
<dbReference type="EMBL" id="FLUO01000002">
    <property type="protein sequence ID" value="SBW11770.1"/>
    <property type="molecule type" value="Genomic_DNA"/>
</dbReference>
<name>A0A212KJA7_9PROT</name>
<dbReference type="PANTHER" id="PTHR35011:SF2">
    <property type="entry name" value="2,3-DIKETO-L-GULONATE TRAP TRANSPORTER SMALL PERMEASE PROTEIN YIAM"/>
    <property type="match status" value="1"/>
</dbReference>
<accession>A0A212KJA7</accession>
<evidence type="ECO:0000256" key="7">
    <source>
        <dbReference type="ARBA" id="ARBA00023136"/>
    </source>
</evidence>
<evidence type="ECO:0000256" key="6">
    <source>
        <dbReference type="ARBA" id="ARBA00022989"/>
    </source>
</evidence>
<reference evidence="11" key="1">
    <citation type="submission" date="2016-04" db="EMBL/GenBank/DDBJ databases">
        <authorList>
            <person name="Evans L.H."/>
            <person name="Alamgir A."/>
            <person name="Owens N."/>
            <person name="Weber N.D."/>
            <person name="Virtaneva K."/>
            <person name="Barbian K."/>
            <person name="Babar A."/>
            <person name="Rosenke K."/>
        </authorList>
    </citation>
    <scope>NUCLEOTIDE SEQUENCE</scope>
    <source>
        <strain evidence="11">86</strain>
    </source>
</reference>
<comment type="subunit">
    <text evidence="9">The complex comprises the extracytoplasmic solute receptor protein and the two transmembrane proteins.</text>
</comment>
<evidence type="ECO:0000256" key="2">
    <source>
        <dbReference type="ARBA" id="ARBA00022448"/>
    </source>
</evidence>
<evidence type="ECO:0000256" key="5">
    <source>
        <dbReference type="ARBA" id="ARBA00022692"/>
    </source>
</evidence>
<keyword evidence="6 9" id="KW-1133">Transmembrane helix</keyword>
<dbReference type="GO" id="GO:0022857">
    <property type="term" value="F:transmembrane transporter activity"/>
    <property type="evidence" value="ECO:0007669"/>
    <property type="project" value="UniProtKB-UniRule"/>
</dbReference>
<sequence>MRHLGKIWTYAAAATLAALVLVTVAAVVMRYAFSQPIQWTEEISGLLMIWIVMTGAIAAERDNQHLAIPLLADLLPRRGRIALDLLVAVASVALLAVMGRLAWQLAARAQYKLTQILGISWFWIDVAVTFGCAGMAVYTLLRVARELKDGEPR</sequence>
<dbReference type="InterPro" id="IPR055348">
    <property type="entry name" value="DctQ"/>
</dbReference>
<feature type="transmembrane region" description="Helical" evidence="9">
    <location>
        <begin position="7"/>
        <end position="31"/>
    </location>
</feature>
<proteinExistence type="inferred from homology"/>
<keyword evidence="7 9" id="KW-0472">Membrane</keyword>
<dbReference type="Pfam" id="PF04290">
    <property type="entry name" value="DctQ"/>
    <property type="match status" value="1"/>
</dbReference>
<dbReference type="InterPro" id="IPR007387">
    <property type="entry name" value="TRAP_DctQ"/>
</dbReference>
<keyword evidence="3" id="KW-1003">Cell membrane</keyword>
<feature type="transmembrane region" description="Helical" evidence="9">
    <location>
        <begin position="121"/>
        <end position="141"/>
    </location>
</feature>